<proteinExistence type="predicted"/>
<evidence type="ECO:0000259" key="1">
    <source>
        <dbReference type="PROSITE" id="PS51194"/>
    </source>
</evidence>
<dbReference type="SMART" id="SM00490">
    <property type="entry name" value="HELICc"/>
    <property type="match status" value="1"/>
</dbReference>
<keyword evidence="2" id="KW-0547">Nucleotide-binding</keyword>
<dbReference type="InterPro" id="IPR027417">
    <property type="entry name" value="P-loop_NTPase"/>
</dbReference>
<accession>A0A0P7ZC79</accession>
<dbReference type="Pfam" id="PF09369">
    <property type="entry name" value="MZB"/>
    <property type="match status" value="1"/>
</dbReference>
<name>A0A0P7ZC79_9EURY</name>
<keyword evidence="2" id="KW-0347">Helicase</keyword>
<dbReference type="GO" id="GO:0036297">
    <property type="term" value="P:interstrand cross-link repair"/>
    <property type="evidence" value="ECO:0007669"/>
    <property type="project" value="TreeGrafter"/>
</dbReference>
<sequence length="1455" mass="165431">MHRNKRYSPECRGEDARELIAEFAKDLFSETFTKEHIIGETYVPINEVSPDTLPPNILVTDKMLKEFDGSVDKAAVLVGALIARTLTPAETTSEGLGILLGNQATIHFIEKALSDNTKTKKDLAEIYQKQYRPATDLRSCIREIEAAILAGSVATINILGVQQPRFVPKLHTFFSQGRTITSCLTDSGPHLNDRGEITCPECAKSQKIKYTFPLLFCRACGQEFYSVSISEDGVVMPRDIDTPDTEGQNVYLYPGIHNEAAVHFPEEWVTEKGVLKTKLAELEPKAVIYCPDCNKVDSNCTCKDKRKISSIPSPFQFCPSCGVHYDKRPREFNKLFSFGTVGRSTGTDIIVSGMLTRLPADEKKIIAFSDNRQDTALQAAHMNNLQKRIHFRRGIYRALLEGNYIEGQSGVDISDVGLKVFKINEKYNVMPEYSREKGRFRKNTSADDHYIRYLHHSMISDMSASTRRNQQNLEDVGLLKVIYNGLDKLAAANDIWSKVPAMNAVSENIRYDYLTGFLDIFRKQMAIQDESLTNPVNFKFEHIDKLNENCLFDINPYGGKPIGFSDDASTKGRDARVLRLTSSKSRLVQWTKRALGLEVEESKNVVKEIVRILSSEEAGYLVEHTVKNVGKIYMVPSKGTIIIQGIKNTQQKVCPKCGNVFHFNELNICTGSSCGQLRTDDFSKNYFRKVYTQDFNESTRIEAGEHSGQIDGITRKKIEADFRSKNSSLNALICTPTMELGIDIGDLSAIYMRNVPPSPSNYAQRAGRAGRKNQPAIVSTFCGVGTMRGPHDQYFYRYPEKIISGKISPPRFLLDNRPLIISHINSLVLETIQTRLPIRPSEILNIEEGGFPFFENLKEEFEDKIEQSRINIITAVQDAFKSEISTFEWFNDEFIGKEIDNFIEKLDKAFEYWRREYGNLFHEVQDINYKAQRSSPNKETQDRRKAIEAKLENMRRGEKEFYTYRYLGTQGFLPNYGFPSSSTVLSFYTSDDEIQRDKVLAIREFAPGNSIYFKNNRYLVSFARPRTEKQRPIREKLIICSKCNTALLGEHANQASACPRCGNSFVGLHPNPNAMQMPDMLAISPHRITSDEEERMRLGYAVSTHYEMGDKINRFSVSSKEGVSFEIEYEHNGKIITINKGTRKSQQDGQDTGFILCSVCNRWLFGEDRINDHIKEDSQRPCPKNATEDDIIKNINLYTDGIHDVAALNIPLPADIDQSVSESFYVTLKESILQGIQVTLNVDENEIDGIIIPNPAHEYEFSIILYETAQGGIGAIKALTDQNRFNEIIKRTLELLHDIEPERDGCDRACYECLLNFYNQIEHEKMDRHLVIPFLRKLTNASIQPLSISKSGKTLDEFLNKCQSNFERNVLKEIQKRNINLPDEAQKIISDKDIPIASADFFYKPNIVVFIDGSPHEKDYVQKADEEKRRKLKAVGYRVISIKKMDDVEGLREIV</sequence>
<dbReference type="InterPro" id="IPR001650">
    <property type="entry name" value="Helicase_C-like"/>
</dbReference>
<dbReference type="Proteomes" id="UP000050360">
    <property type="component" value="Unassembled WGS sequence"/>
</dbReference>
<gene>
    <name evidence="2" type="ORF">MPEBLZ_04406</name>
</gene>
<dbReference type="PATRIC" id="fig|1719120.3.peg.4814"/>
<dbReference type="Gene3D" id="3.40.50.300">
    <property type="entry name" value="P-loop containing nucleotide triphosphate hydrolases"/>
    <property type="match status" value="1"/>
</dbReference>
<dbReference type="GO" id="GO:0043138">
    <property type="term" value="F:3'-5' DNA helicase activity"/>
    <property type="evidence" value="ECO:0007669"/>
    <property type="project" value="TreeGrafter"/>
</dbReference>
<comment type="caution">
    <text evidence="2">The sequence shown here is derived from an EMBL/GenBank/DDBJ whole genome shotgun (WGS) entry which is preliminary data.</text>
</comment>
<evidence type="ECO:0000313" key="2">
    <source>
        <dbReference type="EMBL" id="KPQ41048.1"/>
    </source>
</evidence>
<dbReference type="SUPFAM" id="SSF52540">
    <property type="entry name" value="P-loop containing nucleoside triphosphate hydrolases"/>
    <property type="match status" value="1"/>
</dbReference>
<dbReference type="EMBL" id="LKCM01000452">
    <property type="protein sequence ID" value="KPQ41048.1"/>
    <property type="molecule type" value="Genomic_DNA"/>
</dbReference>
<organism evidence="2 3">
    <name type="scientific">Candidatus Methanoperedens nitratireducens</name>
    <dbReference type="NCBI Taxonomy" id="1392998"/>
    <lineage>
        <taxon>Archaea</taxon>
        <taxon>Methanobacteriati</taxon>
        <taxon>Methanobacteriota</taxon>
        <taxon>Stenosarchaea group</taxon>
        <taxon>Methanomicrobia</taxon>
        <taxon>Methanosarcinales</taxon>
        <taxon>ANME-2 cluster</taxon>
        <taxon>Candidatus Methanoperedentaceae</taxon>
        <taxon>Candidatus Methanoperedens</taxon>
    </lineage>
</organism>
<dbReference type="PANTHER" id="PTHR47957">
    <property type="entry name" value="ATP-DEPENDENT HELICASE HRQ1"/>
    <property type="match status" value="1"/>
</dbReference>
<keyword evidence="2" id="KW-0378">Hydrolase</keyword>
<reference evidence="2 3" key="1">
    <citation type="submission" date="2015-09" db="EMBL/GenBank/DDBJ databases">
        <title>A metagenomics-based metabolic model of nitrate-dependent anaerobic oxidation of methane by Methanoperedens-like archaea.</title>
        <authorList>
            <person name="Arshad A."/>
            <person name="Speth D.R."/>
            <person name="De Graaf R.M."/>
            <person name="Op Den Camp H.J."/>
            <person name="Jetten M.S."/>
            <person name="Welte C.U."/>
        </authorList>
    </citation>
    <scope>NUCLEOTIDE SEQUENCE [LARGE SCALE GENOMIC DNA]</scope>
</reference>
<dbReference type="InterPro" id="IPR018973">
    <property type="entry name" value="MZB"/>
</dbReference>
<dbReference type="Gene3D" id="3.40.960.10">
    <property type="entry name" value="VSR Endonuclease"/>
    <property type="match status" value="1"/>
</dbReference>
<dbReference type="PROSITE" id="PS51194">
    <property type="entry name" value="HELICASE_CTER"/>
    <property type="match status" value="1"/>
</dbReference>
<dbReference type="PANTHER" id="PTHR47957:SF3">
    <property type="entry name" value="ATP-DEPENDENT HELICASE HRQ1"/>
    <property type="match status" value="1"/>
</dbReference>
<evidence type="ECO:0000313" key="3">
    <source>
        <dbReference type="Proteomes" id="UP000050360"/>
    </source>
</evidence>
<feature type="domain" description="Helicase C-terminal" evidence="1">
    <location>
        <begin position="628"/>
        <end position="820"/>
    </location>
</feature>
<protein>
    <submittedName>
        <fullName evidence="2">ATP-dependent helicase</fullName>
    </submittedName>
</protein>
<dbReference type="GO" id="GO:0006289">
    <property type="term" value="P:nucleotide-excision repair"/>
    <property type="evidence" value="ECO:0007669"/>
    <property type="project" value="TreeGrafter"/>
</dbReference>
<keyword evidence="2" id="KW-0067">ATP-binding</keyword>
<dbReference type="Pfam" id="PF00271">
    <property type="entry name" value="Helicase_C"/>
    <property type="match status" value="1"/>
</dbReference>